<protein>
    <submittedName>
        <fullName evidence="3">Acyltransferase</fullName>
    </submittedName>
</protein>
<evidence type="ECO:0000256" key="2">
    <source>
        <dbReference type="ARBA" id="ARBA00022679"/>
    </source>
</evidence>
<dbReference type="PANTHER" id="PTHR23416:SF23">
    <property type="entry name" value="ACETYLTRANSFERASE C18B11.09C-RELATED"/>
    <property type="match status" value="1"/>
</dbReference>
<name>A0ABY3M7A9_9FLAO</name>
<keyword evidence="4" id="KW-1185">Reference proteome</keyword>
<proteinExistence type="inferred from homology"/>
<sequence length="168" mass="17976">MHSIINYINEMIFRFLPETRFFKFKQILCQIAGLELGDNIKICSSVRFLGQGKIKIGSNTWIGPATMIISTAEVKIGENVDIAPRVYIGTGTHEMGTDGIRMAGKGTKKSVIVGDGTWIGTGAIILPGVTIGRMCIIAAGSLVNKDINDNTIVGGVPAKVIKNLLTNA</sequence>
<keyword evidence="2" id="KW-0808">Transferase</keyword>
<dbReference type="InterPro" id="IPR001451">
    <property type="entry name" value="Hexapep"/>
</dbReference>
<comment type="caution">
    <text evidence="3">The sequence shown here is derived from an EMBL/GenBank/DDBJ whole genome shotgun (WGS) entry which is preliminary data.</text>
</comment>
<dbReference type="EMBL" id="VSKN01000029">
    <property type="protein sequence ID" value="TYC08802.1"/>
    <property type="molecule type" value="Genomic_DNA"/>
</dbReference>
<dbReference type="CDD" id="cd04647">
    <property type="entry name" value="LbH_MAT_like"/>
    <property type="match status" value="1"/>
</dbReference>
<gene>
    <name evidence="3" type="ORF">ES677_13880</name>
</gene>
<dbReference type="RefSeq" id="WP_148381545.1">
    <property type="nucleotide sequence ID" value="NZ_VSKN01000029.1"/>
</dbReference>
<dbReference type="Proteomes" id="UP000323621">
    <property type="component" value="Unassembled WGS sequence"/>
</dbReference>
<evidence type="ECO:0000256" key="1">
    <source>
        <dbReference type="ARBA" id="ARBA00007274"/>
    </source>
</evidence>
<dbReference type="SUPFAM" id="SSF51161">
    <property type="entry name" value="Trimeric LpxA-like enzymes"/>
    <property type="match status" value="1"/>
</dbReference>
<organism evidence="3 4">
    <name type="scientific">Bizionia gelidisalsuginis</name>
    <dbReference type="NCBI Taxonomy" id="291188"/>
    <lineage>
        <taxon>Bacteria</taxon>
        <taxon>Pseudomonadati</taxon>
        <taxon>Bacteroidota</taxon>
        <taxon>Flavobacteriia</taxon>
        <taxon>Flavobacteriales</taxon>
        <taxon>Flavobacteriaceae</taxon>
        <taxon>Bizionia</taxon>
    </lineage>
</organism>
<comment type="similarity">
    <text evidence="1">Belongs to the transferase hexapeptide repeat family.</text>
</comment>
<dbReference type="Pfam" id="PF00132">
    <property type="entry name" value="Hexapep"/>
    <property type="match status" value="1"/>
</dbReference>
<dbReference type="InterPro" id="IPR051159">
    <property type="entry name" value="Hexapeptide_acetyltransf"/>
</dbReference>
<dbReference type="PANTHER" id="PTHR23416">
    <property type="entry name" value="SIALIC ACID SYNTHASE-RELATED"/>
    <property type="match status" value="1"/>
</dbReference>
<keyword evidence="3" id="KW-0012">Acyltransferase</keyword>
<dbReference type="InterPro" id="IPR011004">
    <property type="entry name" value="Trimer_LpxA-like_sf"/>
</dbReference>
<evidence type="ECO:0000313" key="3">
    <source>
        <dbReference type="EMBL" id="TYC08802.1"/>
    </source>
</evidence>
<evidence type="ECO:0000313" key="4">
    <source>
        <dbReference type="Proteomes" id="UP000323621"/>
    </source>
</evidence>
<dbReference type="GO" id="GO:0016746">
    <property type="term" value="F:acyltransferase activity"/>
    <property type="evidence" value="ECO:0007669"/>
    <property type="project" value="UniProtKB-KW"/>
</dbReference>
<dbReference type="Gene3D" id="2.160.10.10">
    <property type="entry name" value="Hexapeptide repeat proteins"/>
    <property type="match status" value="1"/>
</dbReference>
<reference evidence="3 4" key="1">
    <citation type="submission" date="2019-08" db="EMBL/GenBank/DDBJ databases">
        <title>Genomes of Antarctic Bizionia species.</title>
        <authorList>
            <person name="Bowman J.P."/>
        </authorList>
    </citation>
    <scope>NUCLEOTIDE SEQUENCE [LARGE SCALE GENOMIC DNA]</scope>
    <source>
        <strain evidence="3 4">IC164</strain>
    </source>
</reference>
<accession>A0ABY3M7A9</accession>